<dbReference type="AlphaFoldDB" id="A0A6N8TFY8"/>
<evidence type="ECO:0000313" key="3">
    <source>
        <dbReference type="Proteomes" id="UP000440304"/>
    </source>
</evidence>
<dbReference type="Proteomes" id="UP000440304">
    <property type="component" value="Unassembled WGS sequence"/>
</dbReference>
<protein>
    <submittedName>
        <fullName evidence="2">Uncharacterized protein</fullName>
    </submittedName>
</protein>
<dbReference type="RefSeq" id="WP_160786700.1">
    <property type="nucleotide sequence ID" value="NZ_CP086610.1"/>
</dbReference>
<organism evidence="2 3">
    <name type="scientific">Shinella zoogloeoides</name>
    <name type="common">Crabtreella saccharophila</name>
    <dbReference type="NCBI Taxonomy" id="352475"/>
    <lineage>
        <taxon>Bacteria</taxon>
        <taxon>Pseudomonadati</taxon>
        <taxon>Pseudomonadota</taxon>
        <taxon>Alphaproteobacteria</taxon>
        <taxon>Hyphomicrobiales</taxon>
        <taxon>Rhizobiaceae</taxon>
        <taxon>Shinella</taxon>
    </lineage>
</organism>
<feature type="region of interest" description="Disordered" evidence="1">
    <location>
        <begin position="52"/>
        <end position="79"/>
    </location>
</feature>
<gene>
    <name evidence="2" type="ORF">GR156_13480</name>
</gene>
<proteinExistence type="predicted"/>
<name>A0A6N8TFY8_SHIZO</name>
<reference evidence="2 3" key="1">
    <citation type="submission" date="2019-12" db="EMBL/GenBank/DDBJ databases">
        <title>Shinella granuli gen. nov., sp. nov., and proposal of the reclassification of Zoogloea ramigera ATCC 19623 as Shinella zoogloeoides sp. nov.</title>
        <authorList>
            <person name="Gao J."/>
        </authorList>
    </citation>
    <scope>NUCLEOTIDE SEQUENCE [LARGE SCALE GENOMIC DNA]</scope>
    <source>
        <strain evidence="2 3">DSM 287</strain>
    </source>
</reference>
<evidence type="ECO:0000313" key="2">
    <source>
        <dbReference type="EMBL" id="MXO01325.1"/>
    </source>
</evidence>
<comment type="caution">
    <text evidence="2">The sequence shown here is derived from an EMBL/GenBank/DDBJ whole genome shotgun (WGS) entry which is preliminary data.</text>
</comment>
<sequence length="79" mass="8372">MSNGHSVSAPGHTCRVVSRTSSGGYYPIFNERCTGGATDDYRMDIHVRSPERISIHGPAGGPGITYRHCPSRAAARGGN</sequence>
<evidence type="ECO:0000256" key="1">
    <source>
        <dbReference type="SAM" id="MobiDB-lite"/>
    </source>
</evidence>
<accession>A0A6N8TFY8</accession>
<dbReference type="EMBL" id="WUML01000010">
    <property type="protein sequence ID" value="MXO01325.1"/>
    <property type="molecule type" value="Genomic_DNA"/>
</dbReference>